<organism evidence="1 3">
    <name type="scientific">Escherichia coli O157:H7</name>
    <dbReference type="NCBI Taxonomy" id="83334"/>
    <lineage>
        <taxon>Bacteria</taxon>
        <taxon>Pseudomonadati</taxon>
        <taxon>Pseudomonadota</taxon>
        <taxon>Gammaproteobacteria</taxon>
        <taxon>Enterobacterales</taxon>
        <taxon>Enterobacteriaceae</taxon>
        <taxon>Escherichia</taxon>
    </lineage>
</organism>
<evidence type="ECO:0000313" key="2">
    <source>
        <dbReference type="EMBL" id="APA43253.1"/>
    </source>
</evidence>
<protein>
    <recommendedName>
        <fullName evidence="5">Lipoprotein</fullName>
    </recommendedName>
</protein>
<sequence>MLKQQDMTETARVVFDELSVTEPATVGEIAQNTYLSRERCQLILTQLVMRVWQTISSVVTDAFSPEGFFICGKWAAGGC</sequence>
<dbReference type="Proteomes" id="UP000177471">
    <property type="component" value="Chromosome"/>
</dbReference>
<dbReference type="KEGG" id="ece:Z1788"/>
<dbReference type="EMBL" id="CP017669">
    <property type="protein sequence ID" value="APA43253.1"/>
    <property type="molecule type" value="Genomic_DNA"/>
</dbReference>
<dbReference type="PIR" id="F90764">
    <property type="entry name" value="F90764"/>
</dbReference>
<proteinExistence type="predicted"/>
<dbReference type="Proteomes" id="UP000002519">
    <property type="component" value="Chromosome"/>
</dbReference>
<dbReference type="EMBL" id="AE005174">
    <property type="protein sequence ID" value="AAG55892.1"/>
    <property type="molecule type" value="Genomic_DNA"/>
</dbReference>
<accession>A0A9Q6Z9M7</accession>
<evidence type="ECO:0000313" key="4">
    <source>
        <dbReference type="Proteomes" id="UP000177471"/>
    </source>
</evidence>
<evidence type="ECO:0008006" key="5">
    <source>
        <dbReference type="Google" id="ProtNLM"/>
    </source>
</evidence>
<dbReference type="PATRIC" id="fig|83334.175.peg.5860"/>
<dbReference type="OMA" id="ELTNSCC"/>
<evidence type="ECO:0000313" key="1">
    <source>
        <dbReference type="EMBL" id="AAG55892.1"/>
    </source>
</evidence>
<name>A0A9Q6Z9M7_ECO57</name>
<evidence type="ECO:0000313" key="3">
    <source>
        <dbReference type="Proteomes" id="UP000002519"/>
    </source>
</evidence>
<reference evidence="1 3" key="1">
    <citation type="journal article" date="2001" name="Nature">
        <title>Genome sequence of enterohaemorrhagic Escherichia coli O157:H7.</title>
        <authorList>
            <person name="Perna N.T."/>
            <person name="Plunkett G.III."/>
            <person name="Burland V."/>
            <person name="Mau B."/>
            <person name="Glasner J.D."/>
            <person name="Rose D.J."/>
            <person name="Mayhew G.F."/>
            <person name="Evans P.S."/>
            <person name="Gregor J."/>
            <person name="Kirkpatrick H.A."/>
            <person name="Posfai G."/>
            <person name="Hackett J."/>
            <person name="Klink S."/>
            <person name="Boutin A."/>
            <person name="Shao Y."/>
            <person name="Miller L."/>
            <person name="Grotbeck E.J."/>
            <person name="Davis N.W."/>
            <person name="Lim A."/>
            <person name="Dimalanta E."/>
            <person name="Potamousis K."/>
            <person name="Apodaca J."/>
            <person name="Anantharaman T.S."/>
            <person name="Lin J."/>
            <person name="Yen G."/>
            <person name="Schwartz D.C."/>
            <person name="Welch R.A."/>
            <person name="Blattner F.R."/>
        </authorList>
    </citation>
    <scope>NUCLEOTIDE SEQUENCE [LARGE SCALE GENOMIC DNA]</scope>
    <source>
        <strain evidence="1">EDL933</strain>
        <strain evidence="3">O157:H7 / EDL933 / ATCC 700927 / EHEC</strain>
    </source>
</reference>
<gene>
    <name evidence="1" type="ordered locus">Z1788</name>
    <name evidence="2" type="ORF">AU473_21200</name>
</gene>
<dbReference type="PIR" id="H85678">
    <property type="entry name" value="H85678"/>
</dbReference>
<dbReference type="AlphaFoldDB" id="A0A9Q6Z9M7"/>
<reference evidence="2 4" key="2">
    <citation type="submission" date="2016-10" db="EMBL/GenBank/DDBJ databases">
        <title>E. coli O157:H7 PA20.</title>
        <authorList>
            <person name="Uhlich G.A."/>
            <person name="Chen C.-Y."/>
            <person name="Paoli G."/>
        </authorList>
    </citation>
    <scope>NUCLEOTIDE SEQUENCE [LARGE SCALE GENOMIC DNA]</scope>
    <source>
        <strain evidence="2 4">PA20</strain>
    </source>
</reference>